<organism evidence="1 2">
    <name type="scientific">Evansella cellulosilytica (strain ATCC 21833 / DSM 2522 / FERM P-1141 / JCM 9156 / N-4)</name>
    <name type="common">Bacillus cellulosilyticus</name>
    <dbReference type="NCBI Taxonomy" id="649639"/>
    <lineage>
        <taxon>Bacteria</taxon>
        <taxon>Bacillati</taxon>
        <taxon>Bacillota</taxon>
        <taxon>Bacilli</taxon>
        <taxon>Bacillales</taxon>
        <taxon>Bacillaceae</taxon>
        <taxon>Evansella</taxon>
    </lineage>
</organism>
<dbReference type="AlphaFoldDB" id="E6TZJ8"/>
<reference evidence="1 2" key="1">
    <citation type="submission" date="2010-12" db="EMBL/GenBank/DDBJ databases">
        <title>Complete sequence of Bacillus cellulosilyticus DSM 2522.</title>
        <authorList>
            <consortium name="US DOE Joint Genome Institute"/>
            <person name="Lucas S."/>
            <person name="Copeland A."/>
            <person name="Lapidus A."/>
            <person name="Cheng J.-F."/>
            <person name="Bruce D."/>
            <person name="Goodwin L."/>
            <person name="Pitluck S."/>
            <person name="Chertkov O."/>
            <person name="Detter J.C."/>
            <person name="Han C."/>
            <person name="Tapia R."/>
            <person name="Land M."/>
            <person name="Hauser L."/>
            <person name="Jeffries C."/>
            <person name="Kyrpides N."/>
            <person name="Ivanova N."/>
            <person name="Mikhailova N."/>
            <person name="Brumm P."/>
            <person name="Mead D."/>
            <person name="Woyke T."/>
        </authorList>
    </citation>
    <scope>NUCLEOTIDE SEQUENCE [LARGE SCALE GENOMIC DNA]</scope>
    <source>
        <strain evidence="2">ATCC 21833 / DSM 2522 / FERM P-1141 / JCM 9156 / N-4</strain>
    </source>
</reference>
<name>E6TZJ8_EVAC2</name>
<dbReference type="RefSeq" id="WP_013488508.1">
    <property type="nucleotide sequence ID" value="NC_014829.1"/>
</dbReference>
<dbReference type="PIRSF" id="PIRSF036698">
    <property type="entry name" value="UCP036698"/>
    <property type="match status" value="1"/>
</dbReference>
<dbReference type="KEGG" id="bco:Bcell_1910"/>
<gene>
    <name evidence="1" type="ordered locus">Bcell_1910</name>
</gene>
<protein>
    <recommendedName>
        <fullName evidence="3">DUF4264 domain-containing protein</fullName>
    </recommendedName>
</protein>
<proteinExistence type="predicted"/>
<dbReference type="Pfam" id="PF14084">
    <property type="entry name" value="DUF4264"/>
    <property type="match status" value="1"/>
</dbReference>
<evidence type="ECO:0000313" key="1">
    <source>
        <dbReference type="EMBL" id="ADU30172.1"/>
    </source>
</evidence>
<dbReference type="InterPro" id="IPR012190">
    <property type="entry name" value="UCP036698"/>
</dbReference>
<dbReference type="EMBL" id="CP002394">
    <property type="protein sequence ID" value="ADU30172.1"/>
    <property type="molecule type" value="Genomic_DNA"/>
</dbReference>
<keyword evidence="2" id="KW-1185">Reference proteome</keyword>
<dbReference type="OrthoDB" id="2382360at2"/>
<dbReference type="STRING" id="649639.Bcell_1910"/>
<dbReference type="HOGENOM" id="CLU_197380_1_0_9"/>
<accession>E6TZJ8</accession>
<evidence type="ECO:0000313" key="2">
    <source>
        <dbReference type="Proteomes" id="UP000001401"/>
    </source>
</evidence>
<evidence type="ECO:0008006" key="3">
    <source>
        <dbReference type="Google" id="ProtNLM"/>
    </source>
</evidence>
<dbReference type="Proteomes" id="UP000001401">
    <property type="component" value="Chromosome"/>
</dbReference>
<sequence>MKKKATLAKLCTVTLCRNNELYKVVDSLNRTLKHRDLLFGLSLNKEEQKMELTIYET</sequence>